<evidence type="ECO:0000313" key="1">
    <source>
        <dbReference type="EMBL" id="KKN63343.1"/>
    </source>
</evidence>
<organism evidence="1">
    <name type="scientific">marine sediment metagenome</name>
    <dbReference type="NCBI Taxonomy" id="412755"/>
    <lineage>
        <taxon>unclassified sequences</taxon>
        <taxon>metagenomes</taxon>
        <taxon>ecological metagenomes</taxon>
    </lineage>
</organism>
<protein>
    <submittedName>
        <fullName evidence="1">Uncharacterized protein</fullName>
    </submittedName>
</protein>
<reference evidence="1" key="1">
    <citation type="journal article" date="2015" name="Nature">
        <title>Complex archaea that bridge the gap between prokaryotes and eukaryotes.</title>
        <authorList>
            <person name="Spang A."/>
            <person name="Saw J.H."/>
            <person name="Jorgensen S.L."/>
            <person name="Zaremba-Niedzwiedzka K."/>
            <person name="Martijn J."/>
            <person name="Lind A.E."/>
            <person name="van Eijk R."/>
            <person name="Schleper C."/>
            <person name="Guy L."/>
            <person name="Ettema T.J."/>
        </authorList>
    </citation>
    <scope>NUCLEOTIDE SEQUENCE</scope>
</reference>
<name>A0A0F9VC24_9ZZZZ</name>
<dbReference type="EMBL" id="LAZR01000593">
    <property type="protein sequence ID" value="KKN63343.1"/>
    <property type="molecule type" value="Genomic_DNA"/>
</dbReference>
<proteinExistence type="predicted"/>
<comment type="caution">
    <text evidence="1">The sequence shown here is derived from an EMBL/GenBank/DDBJ whole genome shotgun (WGS) entry which is preliminary data.</text>
</comment>
<accession>A0A0F9VC24</accession>
<dbReference type="AlphaFoldDB" id="A0A0F9VC24"/>
<sequence length="118" mass="13521">MTTKIVERLKTGTIKHVVQFGVEKLPAPPYVVVKPEKDPLDRGTMVRIIAHFLPGQNIFLDDYINKEVFDLLDNFSAESRNGNYNTLLTENDYNDIIIGNDDKTISKERIFLLPMIII</sequence>
<gene>
    <name evidence="1" type="ORF">LCGC14_0502910</name>
</gene>